<evidence type="ECO:0000313" key="2">
    <source>
        <dbReference type="Proteomes" id="UP000682782"/>
    </source>
</evidence>
<protein>
    <submittedName>
        <fullName evidence="1">Peptidylprolyl isomerase</fullName>
    </submittedName>
</protein>
<dbReference type="Proteomes" id="UP000682782">
    <property type="component" value="Chromosome"/>
</dbReference>
<proteinExistence type="predicted"/>
<name>A0AC61MX42_9FIRM</name>
<reference evidence="1" key="1">
    <citation type="submission" date="2021-01" db="EMBL/GenBank/DDBJ databases">
        <title>Complete genome sequence of Clostridiales bacterium R-7.</title>
        <authorList>
            <person name="Mahoney-Kurpe S.C."/>
            <person name="Palevich N."/>
            <person name="Koike S."/>
            <person name="Moon C.D."/>
            <person name="Attwood G.T."/>
        </authorList>
    </citation>
    <scope>NUCLEOTIDE SEQUENCE</scope>
    <source>
        <strain evidence="1">R-7</strain>
    </source>
</reference>
<organism evidence="1 2">
    <name type="scientific">Aristaeella hokkaidonensis</name>
    <dbReference type="NCBI Taxonomy" id="3046382"/>
    <lineage>
        <taxon>Bacteria</taxon>
        <taxon>Bacillati</taxon>
        <taxon>Bacillota</taxon>
        <taxon>Clostridia</taxon>
        <taxon>Eubacteriales</taxon>
        <taxon>Aristaeellaceae</taxon>
        <taxon>Aristaeella</taxon>
    </lineage>
</organism>
<keyword evidence="2" id="KW-1185">Reference proteome</keyword>
<keyword evidence="1" id="KW-0413">Isomerase</keyword>
<gene>
    <name evidence="1" type="ORF">JYE49_00575</name>
</gene>
<accession>A0AC61MX42</accession>
<evidence type="ECO:0000313" key="1">
    <source>
        <dbReference type="EMBL" id="QUC67247.1"/>
    </source>
</evidence>
<sequence length="482" mass="53520">MMKRLFCILLSLVMLMSVSFALAEDTADAAAEAETAEVISDEPVLLVTVNGQEIQSDNDYLLYMQSNYLNWANSNGYDTSDASLITAVNQQSLYDTIGYFLVLQKGKELGLDQFTDEEKDAFAVTAKAQWEEIVNSFVSANEAITEDSSDEDKAAARADAEAQLQSDYGYDEARYIKEYGDQAVNNTIYQRVTDHLSTDLKVTDEDIQTYFDDLVKDDQEIYENDAGSYEFYTRYYGQPSYYMPAGYRGITHILLKVDDELLNTWKDLSARLEEQKSAAEEAAETTPAADAEPTAEPEPTEEPVTEEMVNAAKDAILESVKATVDEIKAKLDGGATFEDLIKEYGTDPGMEDAATLAEGYPVHNDSILYDPAFRDAAMALEKVGDISDPVVGQYGVHILQYLRDVPSGAVELTDEMKNEFRETILQEMITETMHSAVDQWIEEAEIVYTEAGEPWKVPEDEEGDAEEAAEAPAEEAAETPAE</sequence>
<dbReference type="EMBL" id="CP068393">
    <property type="protein sequence ID" value="QUC67247.1"/>
    <property type="molecule type" value="Genomic_DNA"/>
</dbReference>